<dbReference type="Gene3D" id="3.30.70.270">
    <property type="match status" value="2"/>
</dbReference>
<dbReference type="InterPro" id="IPR054722">
    <property type="entry name" value="PolX-like_BBD"/>
</dbReference>
<keyword evidence="3" id="KW-0479">Metal-binding</keyword>
<keyword evidence="4" id="KW-0064">Aspartyl protease</keyword>
<dbReference type="Gene3D" id="3.10.10.10">
    <property type="entry name" value="HIV Type 1 Reverse Transcriptase, subunit A, domain 1"/>
    <property type="match status" value="1"/>
</dbReference>
<keyword evidence="5 9" id="KW-0863">Zinc-finger</keyword>
<keyword evidence="4" id="KW-0378">Hydrolase</keyword>
<evidence type="ECO:0000256" key="6">
    <source>
        <dbReference type="ARBA" id="ARBA00022833"/>
    </source>
</evidence>
<dbReference type="PROSITE" id="PS50808">
    <property type="entry name" value="ZF_BED"/>
    <property type="match status" value="1"/>
</dbReference>
<dbReference type="InterPro" id="IPR043128">
    <property type="entry name" value="Rev_trsase/Diguanyl_cyclase"/>
</dbReference>
<dbReference type="InterPro" id="IPR005162">
    <property type="entry name" value="Retrotrans_gag_dom"/>
</dbReference>
<keyword evidence="4" id="KW-0645">Protease</keyword>
<dbReference type="GO" id="GO:0008270">
    <property type="term" value="F:zinc ion binding"/>
    <property type="evidence" value="ECO:0007669"/>
    <property type="project" value="UniProtKB-KW"/>
</dbReference>
<evidence type="ECO:0000256" key="5">
    <source>
        <dbReference type="ARBA" id="ARBA00022771"/>
    </source>
</evidence>
<feature type="region of interest" description="Disordered" evidence="10">
    <location>
        <begin position="801"/>
        <end position="840"/>
    </location>
</feature>
<feature type="domain" description="BED-type" evidence="11">
    <location>
        <begin position="1905"/>
        <end position="1963"/>
    </location>
</feature>
<dbReference type="Pfam" id="PF14372">
    <property type="entry name" value="hAT-like_RNase-H"/>
    <property type="match status" value="1"/>
</dbReference>
<feature type="region of interest" description="Disordered" evidence="10">
    <location>
        <begin position="1332"/>
        <end position="1363"/>
    </location>
</feature>
<dbReference type="InterPro" id="IPR025525">
    <property type="entry name" value="hAT-like_transposase_RNase-H"/>
</dbReference>
<evidence type="ECO:0000256" key="1">
    <source>
        <dbReference type="ARBA" id="ARBA00004123"/>
    </source>
</evidence>
<protein>
    <recommendedName>
        <fullName evidence="11">BED-type domain-containing protein</fullName>
    </recommendedName>
</protein>
<feature type="compositionally biased region" description="Low complexity" evidence="10">
    <location>
        <begin position="266"/>
        <end position="280"/>
    </location>
</feature>
<keyword evidence="8" id="KW-0539">Nucleus</keyword>
<dbReference type="Pfam" id="PF03732">
    <property type="entry name" value="Retrotrans_gag"/>
    <property type="match status" value="1"/>
</dbReference>
<feature type="region of interest" description="Disordered" evidence="10">
    <location>
        <begin position="639"/>
        <end position="662"/>
    </location>
</feature>
<sequence>MTTSSSKYAYPANLNVANFVSLKLTSTNFLLWETQVLSLIESQDLIGFITGSTSAPKAEISNPTNDGTMPNPDLAAWTRTDRLVKEWITATISEEALGTVVGLTTSLDVWKALSNAYSEDSQVREFELLLKLQEKKKDSITLTDFIRNFKLTCDQLNAIGKSMPDQKKVFWLLNGLGPRYESFSTAMLKPPVPSYNDLIPLLHSHELRNQSLLADQVNPAMAFVGQRSNSNNKGSQSSFNSRGRGFHQAGSRPPSTPRNFQQHAPSKNSNHSSISTSSSSIPQCQICKKKGHHALKCWHRFDHSYQDDQVPQALTALHVNSPNEGEWLPDTGVTAHITDDPGILSDIKPYVGSDSVMVGNGHQLPITHTGNAHIFPTDSPLSLNNVLIVLDIKNKLLSVSQLTCDYPCYFLFDNHGFVIKDLQTHQVLASGSKEDSLYVLQHAPVKVFFSNRFRVADSNTWHGRLGHPQPRILQFLNHNKFISVNKKSSSFVQSCALSKSCASIKSDSTSNLLAEWIPSKFLITSPPTPTKPTHSSPIISPPPSHTLNKEFTRLFSSENPLPMFPTNNTPPIQMTPLAIPPSNMMGTKHITMSHRSDSSPKGMADNSSFVLQAMQQQFERLNFMLGEVRDRMDHQEAAIRNLQGGRDRRRREPRVENEYENEGDVTNRRRNYERPVEMWGELKALMRQRFVLSHYYRDLYQKLQNLTQGSRSVEDYHKEMKVAMIRANVEEDPREATMARFLSGLNRDIANIIELQHYVEIEDMVHMAMKVERQLKRKGTTRYTSVSSTTWKSKWDRNDPVEVKRKFEPPKGKDEGTSTKPKEMMTKSEDDSDGVPELVDSSDDDGVVYPVTGESLVARRALNTHIKVDDAEQQRENIFHTRCHVNNKEVRVDRQVLVTFSIGKYLDEVLCDVVSIHTGHILLGRPWQYDRRVTHDGFKNMYSFVKGGKTIKLAPLTPSQSLPSLAVSLLQEFEDVFLEEIPNELPPIRGIEHQIDFVPGVAIPNRPAYRSNPEETKELQQQVEDLMSKGYVRESMSPCAVPVLLVPKKDGTFKMCVDYRAVNNITVKYRHPIPRLDDMLYELHGSCIEVDEEKVKAIKEWPTPKSITEVRSFHGLASFYRRFIKDFSTMVAPLTEHLKGQGKLNKRHARWMEYIETFPYVIRYKQGKENIIADALSRRYVLLTSMSAKILGFEYVKDMYADDADFSDVYKACDKAAFNKFYKHDGVAWMDKRRRKLVKSLHERVRLQIAQKNERVASQAKKGRRRVIFEPGDWVWAHMRKERFPAHRRTKLHPQGDGPFQILEKINDNAYKVDLPGEYNLSATFNVSDLSPFDVGEDSRSNPFEERGNDGNQGGPSLKDPLQVLDRPITRSRAKKIKEVMQGLVQSTWDEASKSPTLKIWFERRRTNFDPLDTSCGRHDLGNSIPAGSYHNENPTPTQLQASTHSMTTRSRVGIVKPNPKYALSVITPSTLPEPKSIKVALHDPGWHAAIKDEMHALHHNNTWAFVPRQPRMNVIGCRWIFKTKLHFDVILPATIRTVLTLATVKSWSLRQLDVKNAFLHGYLDTTVFMDQPPGFEDSTLPHHVCKLQHALYGLKQAPRAWFDRFSTFLIDYGFLCSSADSSLFVFNTGKHTLILLVYVDDIILTGSCSTLRADFVSQLSAQFSIKDLDPLNYFLGVQVQRFFGGIFLSQSKYMSDLLNHTTMLNCKPVATPMASKQPFVADPDSPYKDVTEYRQIIFCLHSPLSSSPSFRLHSPASSPSFRLHSPASSPSFHFGFPPPAAPLSPFSSPDFPPPLSLSLSLRDTVSSTNSLRDTVSSSNSPTSISASLTLSPADLLTSQLLSLTIACSSAESTNMMENEEVMGGTSDPVDKLIDVDEDDDDLVEVELEDVPVTVGTQKRKAKRRKTSAVWAFFEMLPAKGDGDKPCCRCKKCGNKYVSPGNYGTGTLKRHVESCYKKRTNDVAQLLLGNKDGSMSQGSESEDEYVRRMAEQMLVKFEKYWSEFSIVLAIAVVLDPRFKLQFVDFCYKKLYGVGGSYEYLKVREKLFALFGEYVSNVPTPSSTTNNRGKAVQDLQFKSFSKETMFVMKECKADILSFWKGNQFRYPELAAMCRDVLSIPISTVASESTFSVGGRVIDQFRSALKPDVVEALICSRDWLYGDKDLAESQLDDLTEDIMKMDINKENNDEPPSMGSNADMVWRRQWSVEANNGGLAAAVEGRFSAIYFIDGFPASQQLNMWKLEQQIQKFLTVWPSSET</sequence>
<dbReference type="Pfam" id="PF14223">
    <property type="entry name" value="Retrotran_gag_2"/>
    <property type="match status" value="1"/>
</dbReference>
<evidence type="ECO:0000256" key="7">
    <source>
        <dbReference type="ARBA" id="ARBA00023125"/>
    </source>
</evidence>
<feature type="compositionally biased region" description="Polar residues" evidence="10">
    <location>
        <begin position="226"/>
        <end position="241"/>
    </location>
</feature>
<dbReference type="PANTHER" id="PTHR35046:SF9">
    <property type="entry name" value="RNA-DIRECTED DNA POLYMERASE"/>
    <property type="match status" value="1"/>
</dbReference>
<dbReference type="Pfam" id="PF05699">
    <property type="entry name" value="Dimer_Tnp_hAT"/>
    <property type="match status" value="1"/>
</dbReference>
<dbReference type="Pfam" id="PF24626">
    <property type="entry name" value="SH3_Tf2-1"/>
    <property type="match status" value="1"/>
</dbReference>
<evidence type="ECO:0000256" key="3">
    <source>
        <dbReference type="ARBA" id="ARBA00022723"/>
    </source>
</evidence>
<proteinExistence type="predicted"/>
<evidence type="ECO:0000256" key="10">
    <source>
        <dbReference type="SAM" id="MobiDB-lite"/>
    </source>
</evidence>
<evidence type="ECO:0000256" key="8">
    <source>
        <dbReference type="ARBA" id="ARBA00023242"/>
    </source>
</evidence>
<comment type="subunit">
    <text evidence="2">Homodimer.</text>
</comment>
<keyword evidence="6" id="KW-0862">Zinc</keyword>
<evidence type="ECO:0000313" key="12">
    <source>
        <dbReference type="EMBL" id="SPD26929.1"/>
    </source>
</evidence>
<dbReference type="GO" id="GO:0003677">
    <property type="term" value="F:DNA binding"/>
    <property type="evidence" value="ECO:0007669"/>
    <property type="project" value="UniProtKB-KW"/>
</dbReference>
<dbReference type="InterPro" id="IPR008906">
    <property type="entry name" value="HATC_C_dom"/>
</dbReference>
<evidence type="ECO:0000256" key="2">
    <source>
        <dbReference type="ARBA" id="ARBA00011738"/>
    </source>
</evidence>
<evidence type="ECO:0000256" key="9">
    <source>
        <dbReference type="PROSITE-ProRule" id="PRU00027"/>
    </source>
</evidence>
<dbReference type="PANTHER" id="PTHR35046">
    <property type="entry name" value="ZINC KNUCKLE (CCHC-TYPE) FAMILY PROTEIN"/>
    <property type="match status" value="1"/>
</dbReference>
<dbReference type="GO" id="GO:0005634">
    <property type="term" value="C:nucleus"/>
    <property type="evidence" value="ECO:0007669"/>
    <property type="project" value="UniProtKB-SubCell"/>
</dbReference>
<comment type="subcellular location">
    <subcellularLocation>
        <location evidence="1">Nucleus</location>
    </subcellularLocation>
</comment>
<feature type="region of interest" description="Disordered" evidence="10">
    <location>
        <begin position="225"/>
        <end position="280"/>
    </location>
</feature>
<dbReference type="GO" id="GO:0004190">
    <property type="term" value="F:aspartic-type endopeptidase activity"/>
    <property type="evidence" value="ECO:0007669"/>
    <property type="project" value="UniProtKB-KW"/>
</dbReference>
<feature type="compositionally biased region" description="Basic and acidic residues" evidence="10">
    <location>
        <begin position="1337"/>
        <end position="1349"/>
    </location>
</feature>
<keyword evidence="7" id="KW-0238">DNA-binding</keyword>
<name>A0A2N9IS17_FAGSY</name>
<dbReference type="SUPFAM" id="SSF56672">
    <property type="entry name" value="DNA/RNA polymerases"/>
    <property type="match status" value="2"/>
</dbReference>
<dbReference type="InterPro" id="IPR013103">
    <property type="entry name" value="RVT_2"/>
</dbReference>
<evidence type="ECO:0000256" key="4">
    <source>
        <dbReference type="ARBA" id="ARBA00022750"/>
    </source>
</evidence>
<dbReference type="InterPro" id="IPR056924">
    <property type="entry name" value="SH3_Tf2-1"/>
</dbReference>
<dbReference type="SUPFAM" id="SSF53098">
    <property type="entry name" value="Ribonuclease H-like"/>
    <property type="match status" value="1"/>
</dbReference>
<evidence type="ECO:0000259" key="11">
    <source>
        <dbReference type="PROSITE" id="PS50808"/>
    </source>
</evidence>
<dbReference type="InterPro" id="IPR003656">
    <property type="entry name" value="Znf_BED"/>
</dbReference>
<feature type="compositionally biased region" description="Basic and acidic residues" evidence="10">
    <location>
        <begin position="801"/>
        <end position="829"/>
    </location>
</feature>
<dbReference type="EMBL" id="OIVN01006171">
    <property type="protein sequence ID" value="SPD26929.1"/>
    <property type="molecule type" value="Genomic_DNA"/>
</dbReference>
<organism evidence="12">
    <name type="scientific">Fagus sylvatica</name>
    <name type="common">Beechnut</name>
    <dbReference type="NCBI Taxonomy" id="28930"/>
    <lineage>
        <taxon>Eukaryota</taxon>
        <taxon>Viridiplantae</taxon>
        <taxon>Streptophyta</taxon>
        <taxon>Embryophyta</taxon>
        <taxon>Tracheophyta</taxon>
        <taxon>Spermatophyta</taxon>
        <taxon>Magnoliopsida</taxon>
        <taxon>eudicotyledons</taxon>
        <taxon>Gunneridae</taxon>
        <taxon>Pentapetalae</taxon>
        <taxon>rosids</taxon>
        <taxon>fabids</taxon>
        <taxon>Fagales</taxon>
        <taxon>Fagaceae</taxon>
        <taxon>Fagus</taxon>
    </lineage>
</organism>
<dbReference type="InterPro" id="IPR043502">
    <property type="entry name" value="DNA/RNA_pol_sf"/>
</dbReference>
<dbReference type="Pfam" id="PF07727">
    <property type="entry name" value="RVT_2"/>
    <property type="match status" value="1"/>
</dbReference>
<dbReference type="SMART" id="SM00614">
    <property type="entry name" value="ZnF_BED"/>
    <property type="match status" value="1"/>
</dbReference>
<dbReference type="GO" id="GO:0046983">
    <property type="term" value="F:protein dimerization activity"/>
    <property type="evidence" value="ECO:0007669"/>
    <property type="project" value="InterPro"/>
</dbReference>
<gene>
    <name evidence="12" type="ORF">FSB_LOCUS54811</name>
</gene>
<feature type="compositionally biased region" description="Acidic residues" evidence="10">
    <location>
        <begin position="830"/>
        <end position="840"/>
    </location>
</feature>
<accession>A0A2N9IS17</accession>
<dbReference type="Pfam" id="PF22936">
    <property type="entry name" value="Pol_BBD"/>
    <property type="match status" value="1"/>
</dbReference>
<dbReference type="InterPro" id="IPR012337">
    <property type="entry name" value="RNaseH-like_sf"/>
</dbReference>
<reference evidence="12" key="1">
    <citation type="submission" date="2018-02" db="EMBL/GenBank/DDBJ databases">
        <authorList>
            <person name="Cohen D.B."/>
            <person name="Kent A.D."/>
        </authorList>
    </citation>
    <scope>NUCLEOTIDE SEQUENCE</scope>
</reference>